<name>A0A1G4KBM6_9SACH</name>
<dbReference type="OrthoDB" id="5551751at2759"/>
<dbReference type="Gene3D" id="2.30.180.10">
    <property type="entry name" value="FAS1 domain"/>
    <property type="match status" value="1"/>
</dbReference>
<accession>A0A1G4KBM6</accession>
<dbReference type="PROSITE" id="PS51257">
    <property type="entry name" value="PROKAR_LIPOPROTEIN"/>
    <property type="match status" value="1"/>
</dbReference>
<protein>
    <submittedName>
        <fullName evidence="3">LAME_0G18008g1_1</fullName>
    </submittedName>
</protein>
<dbReference type="InterPro" id="IPR040200">
    <property type="entry name" value="Mug57-like"/>
</dbReference>
<dbReference type="InterPro" id="IPR036378">
    <property type="entry name" value="FAS1_dom_sf"/>
</dbReference>
<feature type="chain" id="PRO_5009236433" evidence="2">
    <location>
        <begin position="25"/>
        <end position="280"/>
    </location>
</feature>
<dbReference type="EMBL" id="LT598484">
    <property type="protein sequence ID" value="SCV01711.1"/>
    <property type="molecule type" value="Genomic_DNA"/>
</dbReference>
<evidence type="ECO:0000313" key="3">
    <source>
        <dbReference type="EMBL" id="SCV01711.1"/>
    </source>
</evidence>
<dbReference type="Proteomes" id="UP000191144">
    <property type="component" value="Chromosome G"/>
</dbReference>
<evidence type="ECO:0000256" key="1">
    <source>
        <dbReference type="ARBA" id="ARBA00022729"/>
    </source>
</evidence>
<keyword evidence="4" id="KW-1185">Reference proteome</keyword>
<keyword evidence="1 2" id="KW-0732">Signal</keyword>
<reference evidence="4" key="1">
    <citation type="submission" date="2016-03" db="EMBL/GenBank/DDBJ databases">
        <authorList>
            <person name="Devillers Hugo."/>
        </authorList>
    </citation>
    <scope>NUCLEOTIDE SEQUENCE [LARGE SCALE GENOMIC DNA]</scope>
</reference>
<dbReference type="PANTHER" id="PTHR28156">
    <property type="entry name" value="FAS1 DOMAIN-CONTAINING PROTEIN YDR262W"/>
    <property type="match status" value="1"/>
</dbReference>
<dbReference type="PANTHER" id="PTHR28156:SF1">
    <property type="entry name" value="FAS1 DOMAIN-CONTAINING PROTEIN YDR262W"/>
    <property type="match status" value="1"/>
</dbReference>
<feature type="signal peptide" evidence="2">
    <location>
        <begin position="1"/>
        <end position="24"/>
    </location>
</feature>
<sequence length="280" mass="31717">MRTCSLNGRIFCLIIGLFACAMEAKNVAHLDVLFDPTSGKFKRQLPSSWRASDAEDKTLKVRDARNVSPLNLDELFEKGSFDKREVQQQNVYAAEKEQDEQQTGEAWDPICLDSRLASMNEISIFTSYLRDDVILSRIMCDPLENVIVFAPSDRAVESLPKKPWQFPTDVEALEAQKSDEETIDRAVNSNIQHFVQSHIATSASIRRAQDMKDCMHDMVVLRSFAFEGDDNSGDIMLMKQKGEYYVAHANSVDEGFQKVHAMEQAQNGIVFTIWRPLISA</sequence>
<evidence type="ECO:0000256" key="2">
    <source>
        <dbReference type="SAM" id="SignalP"/>
    </source>
</evidence>
<evidence type="ECO:0000313" key="4">
    <source>
        <dbReference type="Proteomes" id="UP000191144"/>
    </source>
</evidence>
<organism evidence="3 4">
    <name type="scientific">Lachancea meyersii CBS 8951</name>
    <dbReference type="NCBI Taxonomy" id="1266667"/>
    <lineage>
        <taxon>Eukaryota</taxon>
        <taxon>Fungi</taxon>
        <taxon>Dikarya</taxon>
        <taxon>Ascomycota</taxon>
        <taxon>Saccharomycotina</taxon>
        <taxon>Saccharomycetes</taxon>
        <taxon>Saccharomycetales</taxon>
        <taxon>Saccharomycetaceae</taxon>
        <taxon>Lachancea</taxon>
    </lineage>
</organism>
<dbReference type="AlphaFoldDB" id="A0A1G4KBM6"/>
<proteinExistence type="predicted"/>
<gene>
    <name evidence="3" type="ORF">LAME_0G18008G</name>
</gene>